<dbReference type="InterPro" id="IPR055015">
    <property type="entry name" value="GCX_COOH"/>
</dbReference>
<dbReference type="EMBL" id="SEWF01000010">
    <property type="protein sequence ID" value="RYU95982.1"/>
    <property type="molecule type" value="Genomic_DNA"/>
</dbReference>
<dbReference type="SUPFAM" id="SSF52743">
    <property type="entry name" value="Subtilisin-like"/>
    <property type="match status" value="1"/>
</dbReference>
<name>A0A4Q5M1B8_9BACT</name>
<dbReference type="InterPro" id="IPR023828">
    <property type="entry name" value="Peptidase_S8_Ser-AS"/>
</dbReference>
<dbReference type="InterPro" id="IPR036852">
    <property type="entry name" value="Peptidase_S8/S53_dom_sf"/>
</dbReference>
<evidence type="ECO:0008006" key="12">
    <source>
        <dbReference type="Google" id="ProtNLM"/>
    </source>
</evidence>
<reference evidence="10 11" key="1">
    <citation type="submission" date="2019-02" db="EMBL/GenBank/DDBJ databases">
        <title>Bacterial novel species Emticicia sp. 17J42-9 isolated from soil.</title>
        <authorList>
            <person name="Jung H.-Y."/>
        </authorList>
    </citation>
    <scope>NUCLEOTIDE SEQUENCE [LARGE SCALE GENOMIC DNA]</scope>
    <source>
        <strain evidence="10 11">17J42-9</strain>
    </source>
</reference>
<feature type="signal peptide" evidence="7">
    <location>
        <begin position="1"/>
        <end position="22"/>
    </location>
</feature>
<evidence type="ECO:0000259" key="8">
    <source>
        <dbReference type="Pfam" id="PF00082"/>
    </source>
</evidence>
<protein>
    <recommendedName>
        <fullName evidence="12">Peptidase S8</fullName>
    </recommendedName>
</protein>
<accession>A0A4Q5M1B8</accession>
<keyword evidence="7" id="KW-0732">Signal</keyword>
<dbReference type="Proteomes" id="UP000293162">
    <property type="component" value="Unassembled WGS sequence"/>
</dbReference>
<feature type="domain" description="Peptidase S8/S53" evidence="8">
    <location>
        <begin position="131"/>
        <end position="419"/>
    </location>
</feature>
<dbReference type="PANTHER" id="PTHR43399:SF4">
    <property type="entry name" value="CELL WALL-ASSOCIATED PROTEASE"/>
    <property type="match status" value="1"/>
</dbReference>
<dbReference type="InterPro" id="IPR051048">
    <property type="entry name" value="Peptidase_S8/S53_subtilisin"/>
</dbReference>
<evidence type="ECO:0000256" key="7">
    <source>
        <dbReference type="SAM" id="SignalP"/>
    </source>
</evidence>
<dbReference type="PRINTS" id="PR00723">
    <property type="entry name" value="SUBTILISIN"/>
</dbReference>
<dbReference type="InterPro" id="IPR015500">
    <property type="entry name" value="Peptidase_S8_subtilisin-rel"/>
</dbReference>
<keyword evidence="6" id="KW-0175">Coiled coil</keyword>
<feature type="active site" description="Charge relay system" evidence="5">
    <location>
        <position position="134"/>
    </location>
</feature>
<evidence type="ECO:0000256" key="6">
    <source>
        <dbReference type="SAM" id="Coils"/>
    </source>
</evidence>
<evidence type="ECO:0000256" key="3">
    <source>
        <dbReference type="ARBA" id="ARBA00022801"/>
    </source>
</evidence>
<comment type="caution">
    <text evidence="10">The sequence shown here is derived from an EMBL/GenBank/DDBJ whole genome shotgun (WGS) entry which is preliminary data.</text>
</comment>
<sequence length="748" mass="79700">MKIIYTRLLIALLWGCVLSVQAQTEEERQKIVQSYTNGNARVNFNALIQQSQRRFEQDEKKIQEFLAKNSQLKRSFVKNGSLYYLKYIDAKGNPVYINTKNRASGELIKANQLYSGGSVGVNITGTNMVAGIWDGGQVRATHELLSGKVAMQAGQTMDGSADNYKGNNHQTHVSGTIVGKDIANQPSARGIAYGATARNYDWDNDYTEMTAFAGQGFLISNHSYGYTNGEGDPLWRFGAYDASSVAMDVVVKNAPNYLPFVAVGNEQDPNATDDQNKHINGNWTKLGYDMVTGTSASKNVVTVGAVNGDKSMSSYSNWGPTDDGRVKPDVVAKGTGINSSLFAIEGTSTPSNTAYSGSGDESSGTSYATPAVAASGLLLQQYYNQLNGSYMKASTLKALLLGTAEDLGNIGPDSKFGWGLVNIEKAANAIKYRSGSVNPANQAHTDATSKGAYIEEITANPTNNSTAELYRTVRASGCEPLIVSIAWTDDEGAEQTDEEPIDATTSRMVYDFDMLVRNMSTNADTRTWKPVTMANRAGTATISATWFDGNGNNYKQVKINNPTPNQEYRIAIRKKTTSPEDARMVSLIVTGTMMAAPTGTANQTLADGSTIADIVITGTGIKWYSAPTGGTQLNSTTPLVDGTIYYASQTVNGCESARFGVTVILEGGGAPCPATLTLVNPTDNMVTGTLSLKASNSIEASNRLSGTAKLTLRAGNKIELKPSANGGGNTFEVATGAVFQATIGGCEN</sequence>
<dbReference type="Gene3D" id="3.40.50.200">
    <property type="entry name" value="Peptidase S8/S53 domain"/>
    <property type="match status" value="1"/>
</dbReference>
<dbReference type="Pfam" id="PF19081">
    <property type="entry name" value="Ig_7"/>
    <property type="match status" value="1"/>
</dbReference>
<gene>
    <name evidence="10" type="ORF">EWM59_08785</name>
</gene>
<evidence type="ECO:0000256" key="4">
    <source>
        <dbReference type="ARBA" id="ARBA00022825"/>
    </source>
</evidence>
<evidence type="ECO:0000259" key="9">
    <source>
        <dbReference type="Pfam" id="PF19081"/>
    </source>
</evidence>
<comment type="similarity">
    <text evidence="1 5">Belongs to the peptidase S8 family.</text>
</comment>
<dbReference type="InterPro" id="IPR000209">
    <property type="entry name" value="Peptidase_S8/S53_dom"/>
</dbReference>
<feature type="domain" description="Ig-like" evidence="9">
    <location>
        <begin position="596"/>
        <end position="664"/>
    </location>
</feature>
<organism evidence="10 11">
    <name type="scientific">Emticicia agri</name>
    <dbReference type="NCBI Taxonomy" id="2492393"/>
    <lineage>
        <taxon>Bacteria</taxon>
        <taxon>Pseudomonadati</taxon>
        <taxon>Bacteroidota</taxon>
        <taxon>Cytophagia</taxon>
        <taxon>Cytophagales</taxon>
        <taxon>Leadbetterellaceae</taxon>
        <taxon>Emticicia</taxon>
    </lineage>
</organism>
<dbReference type="PANTHER" id="PTHR43399">
    <property type="entry name" value="SUBTILISIN-RELATED"/>
    <property type="match status" value="1"/>
</dbReference>
<evidence type="ECO:0000256" key="1">
    <source>
        <dbReference type="ARBA" id="ARBA00011073"/>
    </source>
</evidence>
<dbReference type="NCBIfam" id="NF045639">
    <property type="entry name" value="GCX_COOH"/>
    <property type="match status" value="1"/>
</dbReference>
<feature type="coiled-coil region" evidence="6">
    <location>
        <begin position="48"/>
        <end position="75"/>
    </location>
</feature>
<evidence type="ECO:0000313" key="10">
    <source>
        <dbReference type="EMBL" id="RYU95982.1"/>
    </source>
</evidence>
<dbReference type="CDD" id="cd04842">
    <property type="entry name" value="Peptidases_S8_Kp43_protease"/>
    <property type="match status" value="1"/>
</dbReference>
<dbReference type="InterPro" id="IPR044023">
    <property type="entry name" value="Ig_7"/>
</dbReference>
<evidence type="ECO:0000256" key="2">
    <source>
        <dbReference type="ARBA" id="ARBA00022670"/>
    </source>
</evidence>
<keyword evidence="4 5" id="KW-0720">Serine protease</keyword>
<dbReference type="PROSITE" id="PS00138">
    <property type="entry name" value="SUBTILASE_SER"/>
    <property type="match status" value="1"/>
</dbReference>
<dbReference type="GO" id="GO:0006508">
    <property type="term" value="P:proteolysis"/>
    <property type="evidence" value="ECO:0007669"/>
    <property type="project" value="UniProtKB-KW"/>
</dbReference>
<dbReference type="AlphaFoldDB" id="A0A4Q5M1B8"/>
<dbReference type="RefSeq" id="WP_130020590.1">
    <property type="nucleotide sequence ID" value="NZ_SEWF01000010.1"/>
</dbReference>
<dbReference type="Gene3D" id="2.60.120.380">
    <property type="match status" value="1"/>
</dbReference>
<feature type="chain" id="PRO_5020554439" description="Peptidase S8" evidence="7">
    <location>
        <begin position="23"/>
        <end position="748"/>
    </location>
</feature>
<keyword evidence="11" id="KW-1185">Reference proteome</keyword>
<evidence type="ECO:0000313" key="11">
    <source>
        <dbReference type="Proteomes" id="UP000293162"/>
    </source>
</evidence>
<dbReference type="PROSITE" id="PS51892">
    <property type="entry name" value="SUBTILASE"/>
    <property type="match status" value="1"/>
</dbReference>
<feature type="active site" description="Charge relay system" evidence="5">
    <location>
        <position position="366"/>
    </location>
</feature>
<proteinExistence type="inferred from homology"/>
<dbReference type="InterPro" id="IPR034058">
    <property type="entry name" value="TagA/B/C/D_pept_dom"/>
</dbReference>
<dbReference type="Pfam" id="PF00082">
    <property type="entry name" value="Peptidase_S8"/>
    <property type="match status" value="1"/>
</dbReference>
<keyword evidence="2 5" id="KW-0645">Protease</keyword>
<dbReference type="GO" id="GO:0004252">
    <property type="term" value="F:serine-type endopeptidase activity"/>
    <property type="evidence" value="ECO:0007669"/>
    <property type="project" value="UniProtKB-UniRule"/>
</dbReference>
<evidence type="ECO:0000256" key="5">
    <source>
        <dbReference type="PROSITE-ProRule" id="PRU01240"/>
    </source>
</evidence>
<feature type="active site" description="Charge relay system" evidence="5">
    <location>
        <position position="169"/>
    </location>
</feature>
<dbReference type="OrthoDB" id="9792152at2"/>
<keyword evidence="3 5" id="KW-0378">Hydrolase</keyword>